<name>A0ABR2U804_9ROSI</name>
<evidence type="ECO:0000313" key="2">
    <source>
        <dbReference type="EMBL" id="KAK9045853.1"/>
    </source>
</evidence>
<protein>
    <submittedName>
        <fullName evidence="2">Uncharacterized protein</fullName>
    </submittedName>
</protein>
<comment type="caution">
    <text evidence="2">The sequence shown here is derived from an EMBL/GenBank/DDBJ whole genome shotgun (WGS) entry which is preliminary data.</text>
</comment>
<dbReference type="EMBL" id="JBBPBN010000001">
    <property type="protein sequence ID" value="KAK9045853.1"/>
    <property type="molecule type" value="Genomic_DNA"/>
</dbReference>
<evidence type="ECO:0000313" key="3">
    <source>
        <dbReference type="Proteomes" id="UP001396334"/>
    </source>
</evidence>
<gene>
    <name evidence="2" type="ORF">V6N11_051758</name>
</gene>
<feature type="region of interest" description="Disordered" evidence="1">
    <location>
        <begin position="101"/>
        <end position="120"/>
    </location>
</feature>
<feature type="compositionally biased region" description="Polar residues" evidence="1">
    <location>
        <begin position="1"/>
        <end position="15"/>
    </location>
</feature>
<accession>A0ABR2U804</accession>
<reference evidence="2 3" key="1">
    <citation type="journal article" date="2024" name="G3 (Bethesda)">
        <title>Genome assembly of Hibiscus sabdariffa L. provides insights into metabolisms of medicinal natural products.</title>
        <authorList>
            <person name="Kim T."/>
        </authorList>
    </citation>
    <scope>NUCLEOTIDE SEQUENCE [LARGE SCALE GENOMIC DNA]</scope>
    <source>
        <strain evidence="2">TK-2024</strain>
        <tissue evidence="2">Old leaves</tissue>
    </source>
</reference>
<evidence type="ECO:0000256" key="1">
    <source>
        <dbReference type="SAM" id="MobiDB-lite"/>
    </source>
</evidence>
<keyword evidence="3" id="KW-1185">Reference proteome</keyword>
<feature type="compositionally biased region" description="Basic and acidic residues" evidence="1">
    <location>
        <begin position="20"/>
        <end position="54"/>
    </location>
</feature>
<dbReference type="Proteomes" id="UP001396334">
    <property type="component" value="Unassembled WGS sequence"/>
</dbReference>
<proteinExistence type="predicted"/>
<sequence length="143" mass="16477">MMSTLDVQSVQTDITLQDPIPKDKRESVKENHSTQREEDKRQPKWEQRRMKPTPDKGNFSLLPSIFTLRHADSPFIIRRGIRPMGIPIGTSPLDFAHRRSRHNPKAMKKDPSKAAGDITKPKDVYCKEEFVEIFPEPQSSLPD</sequence>
<feature type="region of interest" description="Disordered" evidence="1">
    <location>
        <begin position="1"/>
        <end position="61"/>
    </location>
</feature>
<organism evidence="2 3">
    <name type="scientific">Hibiscus sabdariffa</name>
    <name type="common">roselle</name>
    <dbReference type="NCBI Taxonomy" id="183260"/>
    <lineage>
        <taxon>Eukaryota</taxon>
        <taxon>Viridiplantae</taxon>
        <taxon>Streptophyta</taxon>
        <taxon>Embryophyta</taxon>
        <taxon>Tracheophyta</taxon>
        <taxon>Spermatophyta</taxon>
        <taxon>Magnoliopsida</taxon>
        <taxon>eudicotyledons</taxon>
        <taxon>Gunneridae</taxon>
        <taxon>Pentapetalae</taxon>
        <taxon>rosids</taxon>
        <taxon>malvids</taxon>
        <taxon>Malvales</taxon>
        <taxon>Malvaceae</taxon>
        <taxon>Malvoideae</taxon>
        <taxon>Hibiscus</taxon>
    </lineage>
</organism>